<protein>
    <submittedName>
        <fullName evidence="1">Uncharacterized protein</fullName>
    </submittedName>
</protein>
<gene>
    <name evidence="1" type="ORF">E3A20_23400</name>
</gene>
<organism evidence="1 2">
    <name type="scientific">Planctomyces bekefii</name>
    <dbReference type="NCBI Taxonomy" id="1653850"/>
    <lineage>
        <taxon>Bacteria</taxon>
        <taxon>Pseudomonadati</taxon>
        <taxon>Planctomycetota</taxon>
        <taxon>Planctomycetia</taxon>
        <taxon>Planctomycetales</taxon>
        <taxon>Planctomycetaceae</taxon>
        <taxon>Planctomyces</taxon>
    </lineage>
</organism>
<name>A0A5C6M685_9PLAN</name>
<evidence type="ECO:0000313" key="2">
    <source>
        <dbReference type="Proteomes" id="UP000321083"/>
    </source>
</evidence>
<reference evidence="1 2" key="2">
    <citation type="submission" date="2019-08" db="EMBL/GenBank/DDBJ databases">
        <authorList>
            <person name="Henke P."/>
        </authorList>
    </citation>
    <scope>NUCLEOTIDE SEQUENCE [LARGE SCALE GENOMIC DNA]</scope>
    <source>
        <strain evidence="1">Phe10_nw2017</strain>
    </source>
</reference>
<reference evidence="1 2" key="1">
    <citation type="submission" date="2019-08" db="EMBL/GenBank/DDBJ databases">
        <title>100 year-old enigma solved: identification of Planctomyces bekefii, the type genus and species of the phylum Planctomycetes.</title>
        <authorList>
            <person name="Svetlana D.N."/>
            <person name="Overmann J."/>
        </authorList>
    </citation>
    <scope>NUCLEOTIDE SEQUENCE [LARGE SCALE GENOMIC DNA]</scope>
    <source>
        <strain evidence="1">Phe10_nw2017</strain>
    </source>
</reference>
<dbReference type="Proteomes" id="UP000321083">
    <property type="component" value="Unassembled WGS sequence"/>
</dbReference>
<dbReference type="AlphaFoldDB" id="A0A5C6M685"/>
<evidence type="ECO:0000313" key="1">
    <source>
        <dbReference type="EMBL" id="TWW08531.1"/>
    </source>
</evidence>
<dbReference type="EMBL" id="SRHE01000620">
    <property type="protein sequence ID" value="TWW08531.1"/>
    <property type="molecule type" value="Genomic_DNA"/>
</dbReference>
<accession>A0A5C6M685</accession>
<proteinExistence type="predicted"/>
<comment type="caution">
    <text evidence="1">The sequence shown here is derived from an EMBL/GenBank/DDBJ whole genome shotgun (WGS) entry which is preliminary data.</text>
</comment>
<keyword evidence="2" id="KW-1185">Reference proteome</keyword>
<sequence length="94" mass="9605">MSAGAAGAAGAAAAIAQAIKASGVLVKVEASDFLSILQRQPGLLVVHAKGGFLVTNYQYLTSYKGLAFFTKSANALTLPPDTEVVLSKAIWIPG</sequence>